<dbReference type="OrthoDB" id="4964541at2"/>
<evidence type="ECO:0000313" key="11">
    <source>
        <dbReference type="EMBL" id="PTX54845.1"/>
    </source>
</evidence>
<dbReference type="GO" id="GO:0005886">
    <property type="term" value="C:plasma membrane"/>
    <property type="evidence" value="ECO:0007669"/>
    <property type="project" value="UniProtKB-SubCell"/>
</dbReference>
<keyword evidence="12" id="KW-1185">Reference proteome</keyword>
<dbReference type="PANTHER" id="PTHR35011">
    <property type="entry name" value="2,3-DIKETO-L-GULONATE TRAP TRANSPORTER SMALL PERMEASE PROTEIN YIAM"/>
    <property type="match status" value="1"/>
</dbReference>
<evidence type="ECO:0000256" key="8">
    <source>
        <dbReference type="ARBA" id="ARBA00038436"/>
    </source>
</evidence>
<keyword evidence="7 9" id="KW-0472">Membrane</keyword>
<comment type="caution">
    <text evidence="11">The sequence shown here is derived from an EMBL/GenBank/DDBJ whole genome shotgun (WGS) entry which is preliminary data.</text>
</comment>
<keyword evidence="2 9" id="KW-0813">Transport</keyword>
<evidence type="ECO:0000256" key="4">
    <source>
        <dbReference type="ARBA" id="ARBA00022519"/>
    </source>
</evidence>
<gene>
    <name evidence="11" type="ORF">C8N43_3666</name>
</gene>
<dbReference type="RefSeq" id="WP_107847137.1">
    <property type="nucleotide sequence ID" value="NZ_QBKS01000002.1"/>
</dbReference>
<comment type="subcellular location">
    <subcellularLocation>
        <location evidence="1 9">Cell inner membrane</location>
        <topology evidence="1 9">Multi-pass membrane protein</topology>
    </subcellularLocation>
</comment>
<comment type="function">
    <text evidence="9">Part of the tripartite ATP-independent periplasmic (TRAP) transport system.</text>
</comment>
<dbReference type="Proteomes" id="UP000243978">
    <property type="component" value="Unassembled WGS sequence"/>
</dbReference>
<sequence>MLVIAKATALLAALNSAVLAVGRQIAIVLMGLMVLVILLQVVFRYVLNDALPWSEEAARFMMLWMAGLAAPSAYRWGGFVAIDMVPELLPKKVGAILSFVLLLVAMLVLVTAVQLGWNHVNSGWLFNSSSLKIPRAIWGGEGIQRIKLAWMYLSMFVGVCLLVAVNIELVLRAFLTLFDREDDVPPVKPMFAMEAD</sequence>
<dbReference type="GO" id="GO:0015740">
    <property type="term" value="P:C4-dicarboxylate transport"/>
    <property type="evidence" value="ECO:0007669"/>
    <property type="project" value="TreeGrafter"/>
</dbReference>
<dbReference type="PANTHER" id="PTHR35011:SF11">
    <property type="entry name" value="TRAP TRANSPORTER SMALL PERMEASE PROTEIN"/>
    <property type="match status" value="1"/>
</dbReference>
<dbReference type="GO" id="GO:0022857">
    <property type="term" value="F:transmembrane transporter activity"/>
    <property type="evidence" value="ECO:0007669"/>
    <property type="project" value="UniProtKB-UniRule"/>
</dbReference>
<evidence type="ECO:0000313" key="12">
    <source>
        <dbReference type="Proteomes" id="UP000243978"/>
    </source>
</evidence>
<protein>
    <recommendedName>
        <fullName evidence="9">TRAP transporter small permease protein</fullName>
    </recommendedName>
</protein>
<organism evidence="11 12">
    <name type="scientific">Litoreibacter ponti</name>
    <dbReference type="NCBI Taxonomy" id="1510457"/>
    <lineage>
        <taxon>Bacteria</taxon>
        <taxon>Pseudomonadati</taxon>
        <taxon>Pseudomonadota</taxon>
        <taxon>Alphaproteobacteria</taxon>
        <taxon>Rhodobacterales</taxon>
        <taxon>Roseobacteraceae</taxon>
        <taxon>Litoreibacter</taxon>
    </lineage>
</organism>
<evidence type="ECO:0000256" key="7">
    <source>
        <dbReference type="ARBA" id="ARBA00023136"/>
    </source>
</evidence>
<keyword evidence="6 9" id="KW-1133">Transmembrane helix</keyword>
<proteinExistence type="inferred from homology"/>
<comment type="similarity">
    <text evidence="8 9">Belongs to the TRAP transporter small permease family.</text>
</comment>
<feature type="transmembrane region" description="Helical" evidence="9">
    <location>
        <begin position="26"/>
        <end position="47"/>
    </location>
</feature>
<dbReference type="InterPro" id="IPR007387">
    <property type="entry name" value="TRAP_DctQ"/>
</dbReference>
<evidence type="ECO:0000256" key="6">
    <source>
        <dbReference type="ARBA" id="ARBA00022989"/>
    </source>
</evidence>
<comment type="subunit">
    <text evidence="9">The complex comprises the extracytoplasmic solute receptor protein and the two transmembrane proteins.</text>
</comment>
<name>A0A2T6BFJ9_9RHOB</name>
<evidence type="ECO:0000256" key="5">
    <source>
        <dbReference type="ARBA" id="ARBA00022692"/>
    </source>
</evidence>
<feature type="transmembrane region" description="Helical" evidence="9">
    <location>
        <begin position="150"/>
        <end position="175"/>
    </location>
</feature>
<feature type="domain" description="Tripartite ATP-independent periplasmic transporters DctQ component" evidence="10">
    <location>
        <begin position="33"/>
        <end position="174"/>
    </location>
</feature>
<dbReference type="InterPro" id="IPR055348">
    <property type="entry name" value="DctQ"/>
</dbReference>
<evidence type="ECO:0000256" key="3">
    <source>
        <dbReference type="ARBA" id="ARBA00022475"/>
    </source>
</evidence>
<dbReference type="Pfam" id="PF04290">
    <property type="entry name" value="DctQ"/>
    <property type="match status" value="1"/>
</dbReference>
<reference evidence="11 12" key="1">
    <citation type="submission" date="2018-04" db="EMBL/GenBank/DDBJ databases">
        <title>Genomic Encyclopedia of Archaeal and Bacterial Type Strains, Phase II (KMG-II): from individual species to whole genera.</title>
        <authorList>
            <person name="Goeker M."/>
        </authorList>
    </citation>
    <scope>NUCLEOTIDE SEQUENCE [LARGE SCALE GENOMIC DNA]</scope>
    <source>
        <strain evidence="11 12">DSM 100977</strain>
    </source>
</reference>
<keyword evidence="4 9" id="KW-0997">Cell inner membrane</keyword>
<dbReference type="AlphaFoldDB" id="A0A2T6BFJ9"/>
<feature type="transmembrane region" description="Helical" evidence="9">
    <location>
        <begin position="96"/>
        <end position="117"/>
    </location>
</feature>
<evidence type="ECO:0000256" key="2">
    <source>
        <dbReference type="ARBA" id="ARBA00022448"/>
    </source>
</evidence>
<evidence type="ECO:0000256" key="1">
    <source>
        <dbReference type="ARBA" id="ARBA00004429"/>
    </source>
</evidence>
<evidence type="ECO:0000256" key="9">
    <source>
        <dbReference type="RuleBase" id="RU369079"/>
    </source>
</evidence>
<accession>A0A2T6BFJ9</accession>
<dbReference type="EMBL" id="QBKS01000002">
    <property type="protein sequence ID" value="PTX54845.1"/>
    <property type="molecule type" value="Genomic_DNA"/>
</dbReference>
<feature type="transmembrane region" description="Helical" evidence="9">
    <location>
        <begin position="59"/>
        <end position="76"/>
    </location>
</feature>
<keyword evidence="3" id="KW-1003">Cell membrane</keyword>
<evidence type="ECO:0000259" key="10">
    <source>
        <dbReference type="Pfam" id="PF04290"/>
    </source>
</evidence>
<keyword evidence="5 9" id="KW-0812">Transmembrane</keyword>